<dbReference type="SUPFAM" id="SSF53448">
    <property type="entry name" value="Nucleotide-diphospho-sugar transferases"/>
    <property type="match status" value="1"/>
</dbReference>
<dbReference type="Proteomes" id="UP000532440">
    <property type="component" value="Unassembled WGS sequence"/>
</dbReference>
<keyword evidence="4" id="KW-1185">Reference proteome</keyword>
<dbReference type="InterPro" id="IPR001173">
    <property type="entry name" value="Glyco_trans_2-like"/>
</dbReference>
<evidence type="ECO:0000256" key="1">
    <source>
        <dbReference type="SAM" id="MobiDB-lite"/>
    </source>
</evidence>
<dbReference type="CDD" id="cd04186">
    <property type="entry name" value="GT_2_like_c"/>
    <property type="match status" value="1"/>
</dbReference>
<evidence type="ECO:0000313" key="3">
    <source>
        <dbReference type="EMBL" id="MBB5273490.1"/>
    </source>
</evidence>
<dbReference type="GO" id="GO:0016740">
    <property type="term" value="F:transferase activity"/>
    <property type="evidence" value="ECO:0007669"/>
    <property type="project" value="UniProtKB-KW"/>
</dbReference>
<dbReference type="Pfam" id="PF13692">
    <property type="entry name" value="Glyco_trans_1_4"/>
    <property type="match status" value="1"/>
</dbReference>
<accession>A0A7W8MAM1</accession>
<sequence>MRHRIGSLRRRWRNRLAGRSEDAFGDPGAAAQRHSSLDPTVTGAQEHPPFEPAAPGMRDYLFFGVIDWHFRHQRPQQLALAVARGGRRVFYVSVNFVDAAEPGFSVERLDAQLPLYQVFLRVRGPLSVYAMQADDAQLAQLRASLRALWLHADIGAAVSVVQHPFWHPVAGFFPTARTVYDCMDHHAGFANTADAHVELERQSFALSDLTVVTSTMLEGQARPLARRVELIRNAGEYGHFHAAVALRAASDAAAGTSARRPVVGYYGAIAEWFDLELIDRLAGELPGCDFQLIGDDTAGAGRALRHRANVRLLGEKPYAELPRWLAAFDACLIPFRVNALTLATNPVKVYEYLSAGKPVAGTDLPELRAMDGLVYRATDHEAFGAALRTALAERNDPGADALRARRMGFAREQTWQHRAAAFEQAAEDCSDEPTVSVVVVAYNQWPLTRRCLESLEACTDGAPTEVIVVDNASADETAERLREWEREAPGRRIAVLNAENLGFGGGVNSGMARASGEYLVILNNDTIVSPGWARGLRRHLQRDPGLGLLCPVTNNIGNEAQVALPGATPEEVFASARRYNLARTGKLLPLSIAAFFCVMIPRRIWERIGPMDERFFPGYFEDDDYCMRLREAGLRVGCAEDVFVYHELSASFNAESHARRQAIFERSRKLYEEKWGPWKPHTYRPESLPRR</sequence>
<name>A0A7W8MAM1_9BURK</name>
<protein>
    <submittedName>
        <fullName evidence="3">GT2 family glycosyltransferase/glycosyltransferase involved in cell wall biosynthesis</fullName>
    </submittedName>
</protein>
<feature type="compositionally biased region" description="Polar residues" evidence="1">
    <location>
        <begin position="33"/>
        <end position="43"/>
    </location>
</feature>
<dbReference type="AlphaFoldDB" id="A0A7W8MAM1"/>
<keyword evidence="3" id="KW-0808">Transferase</keyword>
<dbReference type="Pfam" id="PF00535">
    <property type="entry name" value="Glycos_transf_2"/>
    <property type="match status" value="1"/>
</dbReference>
<organism evidence="3 4">
    <name type="scientific">Quisquiliibacterium transsilvanicum</name>
    <dbReference type="NCBI Taxonomy" id="1549638"/>
    <lineage>
        <taxon>Bacteria</taxon>
        <taxon>Pseudomonadati</taxon>
        <taxon>Pseudomonadota</taxon>
        <taxon>Betaproteobacteria</taxon>
        <taxon>Burkholderiales</taxon>
        <taxon>Burkholderiaceae</taxon>
        <taxon>Quisquiliibacterium</taxon>
    </lineage>
</organism>
<dbReference type="EMBL" id="JACHGB010000007">
    <property type="protein sequence ID" value="MBB5273490.1"/>
    <property type="molecule type" value="Genomic_DNA"/>
</dbReference>
<evidence type="ECO:0000259" key="2">
    <source>
        <dbReference type="Pfam" id="PF00535"/>
    </source>
</evidence>
<dbReference type="SUPFAM" id="SSF53756">
    <property type="entry name" value="UDP-Glycosyltransferase/glycogen phosphorylase"/>
    <property type="match status" value="1"/>
</dbReference>
<feature type="region of interest" description="Disordered" evidence="1">
    <location>
        <begin position="20"/>
        <end position="50"/>
    </location>
</feature>
<comment type="caution">
    <text evidence="3">The sequence shown here is derived from an EMBL/GenBank/DDBJ whole genome shotgun (WGS) entry which is preliminary data.</text>
</comment>
<dbReference type="Gene3D" id="3.90.550.10">
    <property type="entry name" value="Spore Coat Polysaccharide Biosynthesis Protein SpsA, Chain A"/>
    <property type="match status" value="1"/>
</dbReference>
<proteinExistence type="predicted"/>
<evidence type="ECO:0000313" key="4">
    <source>
        <dbReference type="Proteomes" id="UP000532440"/>
    </source>
</evidence>
<dbReference type="InterPro" id="IPR029044">
    <property type="entry name" value="Nucleotide-diphossugar_trans"/>
</dbReference>
<reference evidence="3 4" key="1">
    <citation type="submission" date="2020-08" db="EMBL/GenBank/DDBJ databases">
        <title>Genomic Encyclopedia of Type Strains, Phase IV (KMG-IV): sequencing the most valuable type-strain genomes for metagenomic binning, comparative biology and taxonomic classification.</title>
        <authorList>
            <person name="Goeker M."/>
        </authorList>
    </citation>
    <scope>NUCLEOTIDE SEQUENCE [LARGE SCALE GENOMIC DNA]</scope>
    <source>
        <strain evidence="3 4">DSM 29781</strain>
    </source>
</reference>
<dbReference type="RefSeq" id="WP_183970172.1">
    <property type="nucleotide sequence ID" value="NZ_BAABEW010000020.1"/>
</dbReference>
<dbReference type="Gene3D" id="3.40.50.2000">
    <property type="entry name" value="Glycogen Phosphorylase B"/>
    <property type="match status" value="1"/>
</dbReference>
<dbReference type="PANTHER" id="PTHR43179:SF7">
    <property type="entry name" value="RHAMNOSYLTRANSFERASE WBBL"/>
    <property type="match status" value="1"/>
</dbReference>
<feature type="domain" description="Glycosyltransferase 2-like" evidence="2">
    <location>
        <begin position="436"/>
        <end position="603"/>
    </location>
</feature>
<gene>
    <name evidence="3" type="ORF">HNQ70_003520</name>
</gene>
<dbReference type="PANTHER" id="PTHR43179">
    <property type="entry name" value="RHAMNOSYLTRANSFERASE WBBL"/>
    <property type="match status" value="1"/>
</dbReference>